<dbReference type="AlphaFoldDB" id="A0A975GCT0"/>
<keyword evidence="2" id="KW-1185">Reference proteome</keyword>
<proteinExistence type="predicted"/>
<evidence type="ECO:0000313" key="2">
    <source>
        <dbReference type="Proteomes" id="UP000671852"/>
    </source>
</evidence>
<sequence length="154" mass="16954">MIEIPNFKTLHITHIVCDYNGTIAKDGVVLPEIKKLFEELSKVYTLHVITADTFGSVHSQLQKYNTEIKVLSSDNHTKEKAQYIKSLNADSCVALGNGNNDKEMLLEAAIGISILGDEGCAKDALINSDLSCKSISEALNLLLHTKRLVATLRR</sequence>
<dbReference type="InterPro" id="IPR023214">
    <property type="entry name" value="HAD_sf"/>
</dbReference>
<dbReference type="KEGG" id="saqt:GJV85_07435"/>
<dbReference type="SUPFAM" id="SSF56784">
    <property type="entry name" value="HAD-like"/>
    <property type="match status" value="1"/>
</dbReference>
<dbReference type="Gene3D" id="3.40.50.1000">
    <property type="entry name" value="HAD superfamily/HAD-like"/>
    <property type="match status" value="1"/>
</dbReference>
<evidence type="ECO:0000313" key="1">
    <source>
        <dbReference type="EMBL" id="QSZ41945.1"/>
    </source>
</evidence>
<dbReference type="Proteomes" id="UP000671852">
    <property type="component" value="Chromosome"/>
</dbReference>
<organism evidence="1 2">
    <name type="scientific">Sulfurimonas aquatica</name>
    <dbReference type="NCBI Taxonomy" id="2672570"/>
    <lineage>
        <taxon>Bacteria</taxon>
        <taxon>Pseudomonadati</taxon>
        <taxon>Campylobacterota</taxon>
        <taxon>Epsilonproteobacteria</taxon>
        <taxon>Campylobacterales</taxon>
        <taxon>Sulfurimonadaceae</taxon>
        <taxon>Sulfurimonas</taxon>
    </lineage>
</organism>
<dbReference type="EMBL" id="CP046072">
    <property type="protein sequence ID" value="QSZ41945.1"/>
    <property type="molecule type" value="Genomic_DNA"/>
</dbReference>
<name>A0A975GCT0_9BACT</name>
<protein>
    <submittedName>
        <fullName evidence="1">Haloacid dehalogenase</fullName>
    </submittedName>
</protein>
<accession>A0A975GCT0</accession>
<reference evidence="1" key="2">
    <citation type="submission" date="2021-04" db="EMBL/GenBank/DDBJ databases">
        <title>Isolation and characterization of a novel species of the genus Sulfurimonas.</title>
        <authorList>
            <person name="Fukui M."/>
        </authorList>
    </citation>
    <scope>NUCLEOTIDE SEQUENCE</scope>
    <source>
        <strain evidence="1">H1576</strain>
    </source>
</reference>
<reference evidence="1" key="1">
    <citation type="submission" date="2019-11" db="EMBL/GenBank/DDBJ databases">
        <authorList>
            <person name="Kojima H."/>
        </authorList>
    </citation>
    <scope>NUCLEOTIDE SEQUENCE</scope>
    <source>
        <strain evidence="1">H1576</strain>
    </source>
</reference>
<dbReference type="RefSeq" id="WP_207560763.1">
    <property type="nucleotide sequence ID" value="NZ_CP046072.1"/>
</dbReference>
<dbReference type="InterPro" id="IPR036412">
    <property type="entry name" value="HAD-like_sf"/>
</dbReference>
<gene>
    <name evidence="1" type="ORF">GJV85_07435</name>
</gene>